<comment type="caution">
    <text evidence="2">The sequence shown here is derived from an EMBL/GenBank/DDBJ whole genome shotgun (WGS) entry which is preliminary data.</text>
</comment>
<keyword evidence="3" id="KW-1185">Reference proteome</keyword>
<feature type="transmembrane region" description="Helical" evidence="1">
    <location>
        <begin position="268"/>
        <end position="292"/>
    </location>
</feature>
<feature type="transmembrane region" description="Helical" evidence="1">
    <location>
        <begin position="134"/>
        <end position="156"/>
    </location>
</feature>
<keyword evidence="1" id="KW-0812">Transmembrane</keyword>
<keyword evidence="1" id="KW-0472">Membrane</keyword>
<evidence type="ECO:0000256" key="1">
    <source>
        <dbReference type="SAM" id="Phobius"/>
    </source>
</evidence>
<dbReference type="PANTHER" id="PTHR20992">
    <property type="entry name" value="AT15442P-RELATED"/>
    <property type="match status" value="1"/>
</dbReference>
<dbReference type="EMBL" id="JBHFNT010000009">
    <property type="protein sequence ID" value="MFB2833042.1"/>
    <property type="molecule type" value="Genomic_DNA"/>
</dbReference>
<proteinExistence type="predicted"/>
<dbReference type="PANTHER" id="PTHR20992:SF9">
    <property type="entry name" value="AT15442P-RELATED"/>
    <property type="match status" value="1"/>
</dbReference>
<name>A0ABV4WDT9_9CYAN</name>
<evidence type="ECO:0000313" key="3">
    <source>
        <dbReference type="Proteomes" id="UP001576780"/>
    </source>
</evidence>
<accession>A0ABV4WDT9</accession>
<feature type="transmembrane region" description="Helical" evidence="1">
    <location>
        <begin position="204"/>
        <end position="224"/>
    </location>
</feature>
<gene>
    <name evidence="2" type="ORF">ACE1CA_00755</name>
</gene>
<sequence>MRQLIVQVPRGCGKNVLNIAKDCKGTNLAQLEANSGDQLIDVVIVHVSNQRVEELLGKLEEIDNLHVTMFPHGVIALKPPASETPEQVTNVQERSPIEVFIGGLQSIGSWRGFLGYAATAGVVVWIGLYTSTTYLLVAAMLIAPFAGPAMNVAIATAKGDKKLLKRSLLRYFVALLVTILVAAALSLIFQQEIPTSLMVQNSQISAVAVLLPLAAGVAGALNLMQSERSSLVSGAATGMLVAASLAPPAGLVGMAGAIGRWDMSINGIFLLLLQLVGINLSAAIIFRIYGLSAQGVRYQRGKKWLFPSSVAITIVGLIGLLTWQLWSSPELQRSTRSQRATAQIQKAVNESNLAELIEANVRFTRPSIQRQNTLLGVVYVQRKSGVTVSDREIRQRLTNAIQNRLLQQGFNITPLIDVSVLESPKRS</sequence>
<feature type="transmembrane region" description="Helical" evidence="1">
    <location>
        <begin position="168"/>
        <end position="189"/>
    </location>
</feature>
<organism evidence="2 3">
    <name type="scientific">Floridaenema evergladense BLCC-F167</name>
    <dbReference type="NCBI Taxonomy" id="3153639"/>
    <lineage>
        <taxon>Bacteria</taxon>
        <taxon>Bacillati</taxon>
        <taxon>Cyanobacteriota</taxon>
        <taxon>Cyanophyceae</taxon>
        <taxon>Oscillatoriophycideae</taxon>
        <taxon>Aerosakkonematales</taxon>
        <taxon>Aerosakkonemataceae</taxon>
        <taxon>Floridanema</taxon>
        <taxon>Floridanema evergladense</taxon>
    </lineage>
</organism>
<dbReference type="Pfam" id="PF04087">
    <property type="entry name" value="DUF389"/>
    <property type="match status" value="1"/>
</dbReference>
<evidence type="ECO:0000313" key="2">
    <source>
        <dbReference type="EMBL" id="MFB2833042.1"/>
    </source>
</evidence>
<feature type="transmembrane region" description="Helical" evidence="1">
    <location>
        <begin position="304"/>
        <end position="326"/>
    </location>
</feature>
<reference evidence="2 3" key="1">
    <citation type="submission" date="2024-09" db="EMBL/GenBank/DDBJ databases">
        <title>Floridaenema gen nov. (Aerosakkonemataceae, Aerosakkonematales ord. nov., Cyanobacteria) from benthic tropical and subtropical fresh waters, with the description of four new species.</title>
        <authorList>
            <person name="Moretto J.A."/>
            <person name="Berthold D.E."/>
            <person name="Lefler F.W."/>
            <person name="Huang I.-S."/>
            <person name="Laughinghouse H. IV."/>
        </authorList>
    </citation>
    <scope>NUCLEOTIDE SEQUENCE [LARGE SCALE GENOMIC DNA]</scope>
    <source>
        <strain evidence="2 3">BLCC-F167</strain>
    </source>
</reference>
<protein>
    <submittedName>
        <fullName evidence="2">DUF389 domain-containing protein</fullName>
    </submittedName>
</protein>
<keyword evidence="1" id="KW-1133">Transmembrane helix</keyword>
<dbReference type="Proteomes" id="UP001576780">
    <property type="component" value="Unassembled WGS sequence"/>
</dbReference>
<dbReference type="RefSeq" id="WP_413275513.1">
    <property type="nucleotide sequence ID" value="NZ_JBHFNT010000009.1"/>
</dbReference>
<feature type="transmembrane region" description="Helical" evidence="1">
    <location>
        <begin position="110"/>
        <end position="128"/>
    </location>
</feature>
<feature type="transmembrane region" description="Helical" evidence="1">
    <location>
        <begin position="231"/>
        <end position="256"/>
    </location>
</feature>
<dbReference type="InterPro" id="IPR005240">
    <property type="entry name" value="DUF389"/>
</dbReference>